<feature type="binding site" evidence="3">
    <location>
        <begin position="158"/>
        <end position="166"/>
    </location>
    <ligand>
        <name>NAD(+)</name>
        <dbReference type="ChEBI" id="CHEBI:57540"/>
    </ligand>
</feature>
<dbReference type="Gene3D" id="3.40.50.720">
    <property type="entry name" value="NAD(P)-binding Rossmann-like Domain"/>
    <property type="match status" value="1"/>
</dbReference>
<accession>A0A7Y5ZZ64</accession>
<dbReference type="InterPro" id="IPR036291">
    <property type="entry name" value="NAD(P)-bd_dom_sf"/>
</dbReference>
<dbReference type="GO" id="GO:0051287">
    <property type="term" value="F:NAD binding"/>
    <property type="evidence" value="ECO:0007669"/>
    <property type="project" value="UniProtKB-UniRule"/>
</dbReference>
<dbReference type="SMART" id="SM00859">
    <property type="entry name" value="Semialdhyde_dh"/>
    <property type="match status" value="1"/>
</dbReference>
<dbReference type="Proteomes" id="UP000565724">
    <property type="component" value="Unassembled WGS sequence"/>
</dbReference>
<feature type="domain" description="Semialdehyde dehydrogenase NAD-binding" evidence="4">
    <location>
        <begin position="2"/>
        <end position="119"/>
    </location>
</feature>
<dbReference type="InterPro" id="IPR000534">
    <property type="entry name" value="Semialdehyde_DH_NAD-bd"/>
</dbReference>
<proteinExistence type="inferred from homology"/>
<comment type="catalytic activity">
    <reaction evidence="3">
        <text>acetaldehyde + NAD(+) + CoA = acetyl-CoA + NADH + H(+)</text>
        <dbReference type="Rhea" id="RHEA:23288"/>
        <dbReference type="ChEBI" id="CHEBI:15343"/>
        <dbReference type="ChEBI" id="CHEBI:15378"/>
        <dbReference type="ChEBI" id="CHEBI:57287"/>
        <dbReference type="ChEBI" id="CHEBI:57288"/>
        <dbReference type="ChEBI" id="CHEBI:57540"/>
        <dbReference type="ChEBI" id="CHEBI:57945"/>
        <dbReference type="EC" id="1.2.1.10"/>
    </reaction>
</comment>
<keyword evidence="3 5" id="KW-0560">Oxidoreductase</keyword>
<comment type="similarity">
    <text evidence="1 3">Belongs to the acetaldehyde dehydrogenase family.</text>
</comment>
<feature type="active site" description="Acyl-thioester intermediate" evidence="3">
    <location>
        <position position="126"/>
    </location>
</feature>
<organism evidence="5 6">
    <name type="scientific">Cellulomonas humilata</name>
    <dbReference type="NCBI Taxonomy" id="144055"/>
    <lineage>
        <taxon>Bacteria</taxon>
        <taxon>Bacillati</taxon>
        <taxon>Actinomycetota</taxon>
        <taxon>Actinomycetes</taxon>
        <taxon>Micrococcales</taxon>
        <taxon>Cellulomonadaceae</taxon>
        <taxon>Cellulomonas</taxon>
    </lineage>
</organism>
<keyword evidence="6" id="KW-1185">Reference proteome</keyword>
<reference evidence="5 6" key="1">
    <citation type="submission" date="2020-05" db="EMBL/GenBank/DDBJ databases">
        <title>Genome Sequencing of Type Strains.</title>
        <authorList>
            <person name="Lemaire J.F."/>
            <person name="Inderbitzin P."/>
            <person name="Gregorio O.A."/>
            <person name="Collins S.B."/>
            <person name="Wespe N."/>
            <person name="Knight-Connoni V."/>
        </authorList>
    </citation>
    <scope>NUCLEOTIDE SEQUENCE [LARGE SCALE GENOMIC DNA]</scope>
    <source>
        <strain evidence="5 6">ATCC 25174</strain>
    </source>
</reference>
<evidence type="ECO:0000313" key="6">
    <source>
        <dbReference type="Proteomes" id="UP000565724"/>
    </source>
</evidence>
<gene>
    <name evidence="5" type="ORF">HP550_05905</name>
</gene>
<keyword evidence="2 3" id="KW-0520">NAD</keyword>
<dbReference type="SUPFAM" id="SSF51735">
    <property type="entry name" value="NAD(P)-binding Rossmann-fold domains"/>
    <property type="match status" value="1"/>
</dbReference>
<evidence type="ECO:0000256" key="3">
    <source>
        <dbReference type="HAMAP-Rule" id="MF_01657"/>
    </source>
</evidence>
<dbReference type="InterPro" id="IPR003361">
    <property type="entry name" value="Acetaldehyde_dehydrogenase"/>
</dbReference>
<dbReference type="HAMAP" id="MF_01657">
    <property type="entry name" value="Ac_ald_DH_ac"/>
    <property type="match status" value="1"/>
</dbReference>
<dbReference type="GO" id="GO:0008774">
    <property type="term" value="F:acetaldehyde dehydrogenase (acetylating) activity"/>
    <property type="evidence" value="ECO:0007669"/>
    <property type="project" value="UniProtKB-UniRule"/>
</dbReference>
<evidence type="ECO:0000313" key="5">
    <source>
        <dbReference type="EMBL" id="NUU16782.1"/>
    </source>
</evidence>
<name>A0A7Y5ZZ64_9CELL</name>
<comment type="caution">
    <text evidence="5">The sequence shown here is derived from an EMBL/GenBank/DDBJ whole genome shotgun (WGS) entry which is preliminary data.</text>
</comment>
<sequence length="289" mass="30678">MRAAIIGTGNIGIDLAEKLLREHSLELIAMAGRRASSPGLARFEGRVKYLTADGVDGLEEHFDEIDVFFDATSADSHREHWKRLEGLGKAVVDLTPSRVGAAFVPGVLDHENQPGKPIHNMSMVTCGGQASVPMVSALARHVERVDYVEVSSSIASLSAGPATRANIDDYIRATENAARLASGADVAKSILVLNPVEPPTIMRTTVHMKGLLGDLATLDRTVRDAVDLVREYVPGYRLLVPPVQHAADVLTVSIGVEGAGDYLPPYAGNLDIITAAAVKTALDMVAVAS</sequence>
<dbReference type="SUPFAM" id="SSF55347">
    <property type="entry name" value="Glyceraldehyde-3-phosphate dehydrogenase-like, C-terminal domain"/>
    <property type="match status" value="1"/>
</dbReference>
<dbReference type="InterPro" id="IPR015426">
    <property type="entry name" value="Acetylaldehyde_DH_C"/>
</dbReference>
<feature type="binding site" evidence="3">
    <location>
        <position position="269"/>
    </location>
    <ligand>
        <name>NAD(+)</name>
        <dbReference type="ChEBI" id="CHEBI:57540"/>
    </ligand>
</feature>
<dbReference type="NCBIfam" id="TIGR03215">
    <property type="entry name" value="ac_ald_DH_ac"/>
    <property type="match status" value="1"/>
</dbReference>
<evidence type="ECO:0000256" key="1">
    <source>
        <dbReference type="ARBA" id="ARBA00009244"/>
    </source>
</evidence>
<dbReference type="Gene3D" id="3.30.360.10">
    <property type="entry name" value="Dihydrodipicolinate Reductase, domain 2"/>
    <property type="match status" value="1"/>
</dbReference>
<evidence type="ECO:0000259" key="4">
    <source>
        <dbReference type="SMART" id="SM00859"/>
    </source>
</evidence>
<protein>
    <recommendedName>
        <fullName evidence="3">Acetaldehyde dehydrogenase</fullName>
        <ecNumber evidence="3">1.2.1.10</ecNumber>
    </recommendedName>
    <alternativeName>
        <fullName evidence="3">Acetaldehyde dehydrogenase [acetylating]</fullName>
    </alternativeName>
</protein>
<dbReference type="Pfam" id="PF09290">
    <property type="entry name" value="AcetDehyd-dimer"/>
    <property type="match status" value="1"/>
</dbReference>
<dbReference type="EC" id="1.2.1.10" evidence="3"/>
<dbReference type="NCBIfam" id="NF006157">
    <property type="entry name" value="PRK08300.1"/>
    <property type="match status" value="1"/>
</dbReference>
<evidence type="ECO:0000256" key="2">
    <source>
        <dbReference type="ARBA" id="ARBA00023027"/>
    </source>
</evidence>
<keyword evidence="3" id="KW-0058">Aromatic hydrocarbons catabolism</keyword>
<dbReference type="RefSeq" id="WP_175346666.1">
    <property type="nucleotide sequence ID" value="NZ_JABMCI010000055.1"/>
</dbReference>
<dbReference type="AlphaFoldDB" id="A0A7Y5ZZ64"/>
<dbReference type="EMBL" id="JABMCI010000055">
    <property type="protein sequence ID" value="NUU16782.1"/>
    <property type="molecule type" value="Genomic_DNA"/>
</dbReference>
<dbReference type="CDD" id="cd23933">
    <property type="entry name" value="ALDH_C"/>
    <property type="match status" value="1"/>
</dbReference>
<feature type="binding site" evidence="3">
    <location>
        <begin position="8"/>
        <end position="11"/>
    </location>
    <ligand>
        <name>NAD(+)</name>
        <dbReference type="ChEBI" id="CHEBI:57540"/>
    </ligand>
</feature>
<dbReference type="Pfam" id="PF01118">
    <property type="entry name" value="Semialdhyde_dh"/>
    <property type="match status" value="1"/>
</dbReference>